<dbReference type="AlphaFoldDB" id="A0A6C7E075"/>
<dbReference type="InterPro" id="IPR050509">
    <property type="entry name" value="CoA-transferase_III"/>
</dbReference>
<dbReference type="InterPro" id="IPR023606">
    <property type="entry name" value="CoA-Trfase_III_dom_1_sf"/>
</dbReference>
<evidence type="ECO:0000313" key="1">
    <source>
        <dbReference type="EMBL" id="BAN00431.1"/>
    </source>
</evidence>
<dbReference type="PANTHER" id="PTHR48228">
    <property type="entry name" value="SUCCINYL-COA--D-CITRAMALATE COA-TRANSFERASE"/>
    <property type="match status" value="1"/>
</dbReference>
<dbReference type="RefSeq" id="WP_015439679.1">
    <property type="nucleotide sequence ID" value="NC_020520.1"/>
</dbReference>
<dbReference type="InterPro" id="IPR003673">
    <property type="entry name" value="CoA-Trfase_fam_III"/>
</dbReference>
<protein>
    <submittedName>
        <fullName evidence="1">CaiB/BaiF family protein</fullName>
    </submittedName>
</protein>
<dbReference type="KEGG" id="aym:YM304_01170"/>
<sequence length="458" mass="47796">MNVDADLAVISHLVDGDDQPLPRVEVTGPPSMAASAFDVDRALAASAAYAVAAADRVGGLRGGPVPTRSIDLEHLLAFCTTHVEVDGEAVPAWADLSGVYETTDGRHLQIHCNFDHHATGVVQRLGCASTRESVAAAIGERNAFELEAALIADGMIAAVVRTLDEWADHPHARATADLPLVSVEQIADAPPRALATGSDADAPLRGVRVVDCSRVLAGPVAGQMLAGAGADVIRIGAEHLPSVPIGVMATGFGKRNAYADIETDAGRTALWELLSESDVWIDAYRPGALASHGFTPERVAAARPGIVIVQVCAFDWVGPWAGRRGFDSIIQSTTGVRAAGGEWAVGDDGEPAGVGPIGLPVQALDYATGFLAAGVASQLVARRAASGGSWLARLSLLRTRDWLLSMGGPTAFRPSPVAVDDRFLDEIDSDFGRIRSVRPFVGAWPGPPTRLGSSSPTW</sequence>
<dbReference type="SUPFAM" id="SSF89796">
    <property type="entry name" value="CoA-transferase family III (CaiB/BaiF)"/>
    <property type="match status" value="2"/>
</dbReference>
<dbReference type="GO" id="GO:0003824">
    <property type="term" value="F:catalytic activity"/>
    <property type="evidence" value="ECO:0007669"/>
    <property type="project" value="InterPro"/>
</dbReference>
<dbReference type="Proteomes" id="UP000011863">
    <property type="component" value="Chromosome"/>
</dbReference>
<dbReference type="EMBL" id="AP012057">
    <property type="protein sequence ID" value="BAN00431.1"/>
    <property type="molecule type" value="Genomic_DNA"/>
</dbReference>
<dbReference type="OrthoDB" id="9058532at2"/>
<dbReference type="PANTHER" id="PTHR48228:SF4">
    <property type="entry name" value="BLR3030 PROTEIN"/>
    <property type="match status" value="1"/>
</dbReference>
<proteinExistence type="predicted"/>
<accession>A0A6C7E075</accession>
<name>A0A6C7E075_ILUCY</name>
<keyword evidence="2" id="KW-1185">Reference proteome</keyword>
<dbReference type="Gene3D" id="3.40.50.10540">
    <property type="entry name" value="Crotonobetainyl-coa:carnitine coa-transferase, domain 1"/>
    <property type="match status" value="1"/>
</dbReference>
<gene>
    <name evidence="1" type="ORF">YM304_01170</name>
</gene>
<evidence type="ECO:0000313" key="2">
    <source>
        <dbReference type="Proteomes" id="UP000011863"/>
    </source>
</evidence>
<dbReference type="Pfam" id="PF02515">
    <property type="entry name" value="CoA_transf_3"/>
    <property type="match status" value="1"/>
</dbReference>
<organism evidence="1 2">
    <name type="scientific">Ilumatobacter coccineus (strain NBRC 103263 / KCTC 29153 / YM16-304)</name>
    <dbReference type="NCBI Taxonomy" id="1313172"/>
    <lineage>
        <taxon>Bacteria</taxon>
        <taxon>Bacillati</taxon>
        <taxon>Actinomycetota</taxon>
        <taxon>Acidimicrobiia</taxon>
        <taxon>Acidimicrobiales</taxon>
        <taxon>Ilumatobacteraceae</taxon>
        <taxon>Ilumatobacter</taxon>
    </lineage>
</organism>
<reference evidence="1 2" key="1">
    <citation type="journal article" date="2013" name="Int. J. Syst. Evol. Microbiol.">
        <title>Ilumatobacter nonamiense sp. nov. and Ilumatobacter coccineum sp. nov., isolated from seashore sand.</title>
        <authorList>
            <person name="Matsumoto A."/>
            <person name="Kasai H."/>
            <person name="Matsuo Y."/>
            <person name="Shizuri Y."/>
            <person name="Ichikawa N."/>
            <person name="Fujita N."/>
            <person name="Omura S."/>
            <person name="Takahashi Y."/>
        </authorList>
    </citation>
    <scope>NUCLEOTIDE SEQUENCE [LARGE SCALE GENOMIC DNA]</scope>
    <source>
        <strain evidence="2">NBRC 103263 / KCTC 29153 / YM16-304</strain>
    </source>
</reference>